<dbReference type="RefSeq" id="WP_339392794.1">
    <property type="nucleotide sequence ID" value="NZ_BAAAAF010000006.1"/>
</dbReference>
<evidence type="ECO:0000313" key="3">
    <source>
        <dbReference type="Proteomes" id="UP001498238"/>
    </source>
</evidence>
<dbReference type="InterPro" id="IPR003797">
    <property type="entry name" value="DegV"/>
</dbReference>
<keyword evidence="1" id="KW-0446">Lipid-binding</keyword>
<dbReference type="SUPFAM" id="SSF82549">
    <property type="entry name" value="DAK1/DegV-like"/>
    <property type="match status" value="1"/>
</dbReference>
<comment type="caution">
    <text evidence="2">The sequence shown here is derived from an EMBL/GenBank/DDBJ whole genome shotgun (WGS) entry which is preliminary data.</text>
</comment>
<dbReference type="PANTHER" id="PTHR33434">
    <property type="entry name" value="DEGV DOMAIN-CONTAINING PROTEIN DR_1986-RELATED"/>
    <property type="match status" value="1"/>
</dbReference>
<dbReference type="Gene3D" id="3.30.1180.10">
    <property type="match status" value="1"/>
</dbReference>
<dbReference type="InterPro" id="IPR043168">
    <property type="entry name" value="DegV_C"/>
</dbReference>
<sequence>MRIGLVTDSTAQLRAEEVARLGETTGGLFRVVPLTVLIAGESFTDGDLDVDELCRAMDEGAEVSTSMATPGQFAAAYSDLMDHGAEAIIVVTMSGELSGTRDSAVSAAADQPVLIDVVDSRTTSAGLAGAVDVAAAGIAQGEDVASIAGTVADWCAAETMTVFAPHNLEHLRRGGRIGAASSLLGRALQIVPVLGLTGGVVTPIARVRTRAKALERMSLIVAEAAADLDADDRSLEVEIQQADGRPDDADVLTLQEKLTERGFSPSFRTLSPIITAHVGPGTLGITVQTTP</sequence>
<evidence type="ECO:0000313" key="2">
    <source>
        <dbReference type="EMBL" id="GAA0035960.1"/>
    </source>
</evidence>
<dbReference type="Gene3D" id="3.40.50.10170">
    <property type="match status" value="1"/>
</dbReference>
<dbReference type="NCBIfam" id="TIGR00762">
    <property type="entry name" value="DegV"/>
    <property type="match status" value="1"/>
</dbReference>
<dbReference type="InterPro" id="IPR050270">
    <property type="entry name" value="DegV_domain_contain"/>
</dbReference>
<gene>
    <name evidence="2" type="ORF">NCCP602_19210</name>
</gene>
<dbReference type="PROSITE" id="PS51482">
    <property type="entry name" value="DEGV"/>
    <property type="match status" value="1"/>
</dbReference>
<dbReference type="Pfam" id="PF02645">
    <property type="entry name" value="DegV"/>
    <property type="match status" value="1"/>
</dbReference>
<proteinExistence type="predicted"/>
<dbReference type="EMBL" id="BAAAAF010000006">
    <property type="protein sequence ID" value="GAA0035960.1"/>
    <property type="molecule type" value="Genomic_DNA"/>
</dbReference>
<evidence type="ECO:0000256" key="1">
    <source>
        <dbReference type="ARBA" id="ARBA00023121"/>
    </source>
</evidence>
<dbReference type="PANTHER" id="PTHR33434:SF2">
    <property type="entry name" value="FATTY ACID-BINDING PROTEIN TM_1468"/>
    <property type="match status" value="1"/>
</dbReference>
<accession>A0ABN0SNI4</accession>
<name>A0ABN0SNI4_9MICO</name>
<dbReference type="Proteomes" id="UP001498238">
    <property type="component" value="Unassembled WGS sequence"/>
</dbReference>
<organism evidence="2 3">
    <name type="scientific">Brevibacterium metallidurans</name>
    <dbReference type="NCBI Taxonomy" id="1482676"/>
    <lineage>
        <taxon>Bacteria</taxon>
        <taxon>Bacillati</taxon>
        <taxon>Actinomycetota</taxon>
        <taxon>Actinomycetes</taxon>
        <taxon>Micrococcales</taxon>
        <taxon>Brevibacteriaceae</taxon>
        <taxon>Brevibacterium</taxon>
    </lineage>
</organism>
<keyword evidence="3" id="KW-1185">Reference proteome</keyword>
<reference evidence="2 3" key="1">
    <citation type="submission" date="2024-01" db="EMBL/GenBank/DDBJ databases">
        <title>Characterization of antibiotic resistant novel bacterial strains and their environmental applications.</title>
        <authorList>
            <person name="Manzoor S."/>
            <person name="Abbas S."/>
            <person name="Arshad M."/>
            <person name="Ahmed I."/>
        </authorList>
    </citation>
    <scope>NUCLEOTIDE SEQUENCE [LARGE SCALE GENOMIC DNA]</scope>
    <source>
        <strain evidence="2 3">NCCP-602</strain>
    </source>
</reference>
<protein>
    <submittedName>
        <fullName evidence="2">DegV family protein</fullName>
    </submittedName>
</protein>